<organism evidence="1 2">
    <name type="scientific">Listeria rocourtiae</name>
    <dbReference type="NCBI Taxonomy" id="647910"/>
    <lineage>
        <taxon>Bacteria</taxon>
        <taxon>Bacillati</taxon>
        <taxon>Bacillota</taxon>
        <taxon>Bacilli</taxon>
        <taxon>Bacillales</taxon>
        <taxon>Listeriaceae</taxon>
        <taxon>Listeria</taxon>
    </lineage>
</organism>
<dbReference type="Proteomes" id="UP000295558">
    <property type="component" value="Unassembled WGS sequence"/>
</dbReference>
<gene>
    <name evidence="1" type="ORF">DFP96_11197</name>
</gene>
<accession>A0A4R6ZIL5</accession>
<comment type="caution">
    <text evidence="1">The sequence shown here is derived from an EMBL/GenBank/DDBJ whole genome shotgun (WGS) entry which is preliminary data.</text>
</comment>
<evidence type="ECO:0000313" key="1">
    <source>
        <dbReference type="EMBL" id="TDR51789.1"/>
    </source>
</evidence>
<name>A0A4R6ZIL5_9LIST</name>
<proteinExistence type="predicted"/>
<dbReference type="EMBL" id="SNZK01000011">
    <property type="protein sequence ID" value="TDR51789.1"/>
    <property type="molecule type" value="Genomic_DNA"/>
</dbReference>
<protein>
    <submittedName>
        <fullName evidence="1">Uncharacterized protein</fullName>
    </submittedName>
</protein>
<keyword evidence="2" id="KW-1185">Reference proteome</keyword>
<dbReference type="AlphaFoldDB" id="A0A4R6ZIL5"/>
<evidence type="ECO:0000313" key="2">
    <source>
        <dbReference type="Proteomes" id="UP000295558"/>
    </source>
</evidence>
<sequence length="53" mass="5957">MEKKIQLPSGKLSEHATSIWKNTDALTLKLRPNVTYSTGNLQDELEAEWQGNA</sequence>
<reference evidence="1 2" key="1">
    <citation type="submission" date="2019-03" db="EMBL/GenBank/DDBJ databases">
        <title>Genomic Encyclopedia of Type Strains, Phase III (KMG-III): the genomes of soil and plant-associated and newly described type strains.</title>
        <authorList>
            <person name="Whitman W."/>
        </authorList>
    </citation>
    <scope>NUCLEOTIDE SEQUENCE [LARGE SCALE GENOMIC DNA]</scope>
    <source>
        <strain evidence="1 2">CECT 7972</strain>
    </source>
</reference>